<comment type="caution">
    <text evidence="11">Lacks conserved residue(s) required for the propagation of feature annotation.</text>
</comment>
<feature type="binding site" evidence="11">
    <location>
        <position position="168"/>
    </location>
    <ligand>
        <name>ATP</name>
        <dbReference type="ChEBI" id="CHEBI:30616"/>
    </ligand>
</feature>
<evidence type="ECO:0000256" key="2">
    <source>
        <dbReference type="ARBA" id="ARBA00004791"/>
    </source>
</evidence>
<dbReference type="GO" id="GO:0044210">
    <property type="term" value="P:'de novo' CTP biosynthetic process"/>
    <property type="evidence" value="ECO:0007669"/>
    <property type="project" value="UniProtKB-UniRule"/>
</dbReference>
<organism evidence="13 14">
    <name type="scientific">Rubinisphaera brasiliensis (strain ATCC 49424 / DSM 5305 / JCM 21570 / IAM 15109 / NBRC 103401 / IFAM 1448)</name>
    <name type="common">Planctomyces brasiliensis</name>
    <dbReference type="NCBI Taxonomy" id="756272"/>
    <lineage>
        <taxon>Bacteria</taxon>
        <taxon>Pseudomonadati</taxon>
        <taxon>Planctomycetota</taxon>
        <taxon>Planctomycetia</taxon>
        <taxon>Planctomycetales</taxon>
        <taxon>Planctomycetaceae</taxon>
        <taxon>Rubinisphaera</taxon>
    </lineage>
</organism>
<keyword evidence="8 11" id="KW-0067">ATP-binding</keyword>
<dbReference type="GO" id="GO:0033862">
    <property type="term" value="F:UMP kinase activity"/>
    <property type="evidence" value="ECO:0007669"/>
    <property type="project" value="UniProtKB-EC"/>
</dbReference>
<comment type="similarity">
    <text evidence="3 11">Belongs to the UMP kinase family.</text>
</comment>
<evidence type="ECO:0000313" key="14">
    <source>
        <dbReference type="Proteomes" id="UP000006860"/>
    </source>
</evidence>
<dbReference type="GO" id="GO:0005737">
    <property type="term" value="C:cytoplasm"/>
    <property type="evidence" value="ECO:0007669"/>
    <property type="project" value="UniProtKB-SubCell"/>
</dbReference>
<comment type="function">
    <text evidence="11">Catalyzes the reversible phosphorylation of UMP to UDP.</text>
</comment>
<keyword evidence="5 11" id="KW-0808">Transferase</keyword>
<keyword evidence="9 11" id="KW-0665">Pyrimidine biosynthesis</keyword>
<comment type="activity regulation">
    <text evidence="11">Inhibited by UTP.</text>
</comment>
<dbReference type="UniPathway" id="UPA00159">
    <property type="reaction ID" value="UER00275"/>
</dbReference>
<dbReference type="Gene3D" id="3.40.1160.10">
    <property type="entry name" value="Acetylglutamate kinase-like"/>
    <property type="match status" value="1"/>
</dbReference>
<dbReference type="CDD" id="cd04254">
    <property type="entry name" value="AAK_UMPK-PyrH-Ec"/>
    <property type="match status" value="1"/>
</dbReference>
<evidence type="ECO:0000259" key="12">
    <source>
        <dbReference type="Pfam" id="PF00696"/>
    </source>
</evidence>
<comment type="subunit">
    <text evidence="11">Homohexamer.</text>
</comment>
<feature type="binding site" evidence="11">
    <location>
        <position position="177"/>
    </location>
    <ligand>
        <name>ATP</name>
        <dbReference type="ChEBI" id="CHEBI:30616"/>
    </ligand>
</feature>
<dbReference type="GO" id="GO:0005524">
    <property type="term" value="F:ATP binding"/>
    <property type="evidence" value="ECO:0007669"/>
    <property type="project" value="UniProtKB-KW"/>
</dbReference>
<dbReference type="KEGG" id="pbs:Plabr_4344"/>
<evidence type="ECO:0000256" key="5">
    <source>
        <dbReference type="ARBA" id="ARBA00022679"/>
    </source>
</evidence>
<evidence type="ECO:0000256" key="6">
    <source>
        <dbReference type="ARBA" id="ARBA00022741"/>
    </source>
</evidence>
<comment type="pathway">
    <text evidence="2 11">Pyrimidine metabolism; CTP biosynthesis via de novo pathway; UDP from UMP (UMPK route): step 1/1.</text>
</comment>
<name>F0SJS9_RUBBR</name>
<dbReference type="InterPro" id="IPR001048">
    <property type="entry name" value="Asp/Glu/Uridylate_kinase"/>
</dbReference>
<dbReference type="Pfam" id="PF00696">
    <property type="entry name" value="AA_kinase"/>
    <property type="match status" value="1"/>
</dbReference>
<dbReference type="HOGENOM" id="CLU_033861_0_0_0"/>
<feature type="domain" description="Aspartate/glutamate/uridylate kinase" evidence="12">
    <location>
        <begin position="11"/>
        <end position="222"/>
    </location>
</feature>
<evidence type="ECO:0000256" key="7">
    <source>
        <dbReference type="ARBA" id="ARBA00022777"/>
    </source>
</evidence>
<dbReference type="PIRSF" id="PIRSF005650">
    <property type="entry name" value="Uridylate_kin"/>
    <property type="match status" value="1"/>
</dbReference>
<gene>
    <name evidence="11" type="primary">pyrH</name>
    <name evidence="13" type="ordered locus">Plabr_4344</name>
</gene>
<feature type="binding site" evidence="11">
    <location>
        <position position="59"/>
    </location>
    <ligand>
        <name>ATP</name>
        <dbReference type="ChEBI" id="CHEBI:30616"/>
    </ligand>
</feature>
<keyword evidence="6 11" id="KW-0547">Nucleotide-binding</keyword>
<dbReference type="InterPro" id="IPR036393">
    <property type="entry name" value="AceGlu_kinase-like_sf"/>
</dbReference>
<evidence type="ECO:0000256" key="3">
    <source>
        <dbReference type="ARBA" id="ARBA00007614"/>
    </source>
</evidence>
<evidence type="ECO:0000256" key="1">
    <source>
        <dbReference type="ARBA" id="ARBA00004496"/>
    </source>
</evidence>
<dbReference type="HAMAP" id="MF_01220_B">
    <property type="entry name" value="PyrH_B"/>
    <property type="match status" value="1"/>
</dbReference>
<accession>F0SJS9</accession>
<protein>
    <recommendedName>
        <fullName evidence="11">Uridylate kinase</fullName>
        <shortName evidence="11">UK</shortName>
        <ecNumber evidence="11">2.7.4.22</ecNumber>
    </recommendedName>
    <alternativeName>
        <fullName evidence="11">Uridine monophosphate kinase</fullName>
        <shortName evidence="11">UMP kinase</shortName>
        <shortName evidence="11">UMPK</shortName>
    </alternativeName>
</protein>
<evidence type="ECO:0000256" key="11">
    <source>
        <dbReference type="HAMAP-Rule" id="MF_01220"/>
    </source>
</evidence>
<sequence length="250" mass="27242">MADESTPLKYKRILLKISGESFCRDRQGGISMTEITRVAEDIRDVVNQGVELAIVCGGGNILRGKQFSDGSNAIKTATAHYMGMTATVINGLALQDALEHIGVPTRLQSAIRMDSVAEPFIRRRCIRHLEKGRVVILAGGTGSPFVTTDTAAALRARELEANVVMKATKVDGVYSDDPQKNPHAIRYDRISFQDVLAQRLQVMDAQAFHHCMEHNIPILVFDFQKSGNIAKAAHGEAVGTLVADADDLND</sequence>
<comment type="subcellular location">
    <subcellularLocation>
        <location evidence="1 11">Cytoplasm</location>
    </subcellularLocation>
</comment>
<dbReference type="GO" id="GO:0006225">
    <property type="term" value="P:UDP biosynthetic process"/>
    <property type="evidence" value="ECO:0007669"/>
    <property type="project" value="TreeGrafter"/>
</dbReference>
<dbReference type="FunFam" id="3.40.1160.10:FF:000001">
    <property type="entry name" value="Uridylate kinase"/>
    <property type="match status" value="1"/>
</dbReference>
<feature type="binding site" evidence="11">
    <location>
        <position position="174"/>
    </location>
    <ligand>
        <name>ATP</name>
        <dbReference type="ChEBI" id="CHEBI:30616"/>
    </ligand>
</feature>
<dbReference type="EMBL" id="CP002546">
    <property type="protein sequence ID" value="ADY61917.1"/>
    <property type="molecule type" value="Genomic_DNA"/>
</dbReference>
<evidence type="ECO:0000256" key="10">
    <source>
        <dbReference type="ARBA" id="ARBA00047767"/>
    </source>
</evidence>
<evidence type="ECO:0000256" key="4">
    <source>
        <dbReference type="ARBA" id="ARBA00022490"/>
    </source>
</evidence>
<comment type="catalytic activity">
    <reaction evidence="10 11">
        <text>UMP + ATP = UDP + ADP</text>
        <dbReference type="Rhea" id="RHEA:24400"/>
        <dbReference type="ChEBI" id="CHEBI:30616"/>
        <dbReference type="ChEBI" id="CHEBI:57865"/>
        <dbReference type="ChEBI" id="CHEBI:58223"/>
        <dbReference type="ChEBI" id="CHEBI:456216"/>
        <dbReference type="EC" id="2.7.4.22"/>
    </reaction>
</comment>
<evidence type="ECO:0000313" key="13">
    <source>
        <dbReference type="EMBL" id="ADY61917.1"/>
    </source>
</evidence>
<dbReference type="InterPro" id="IPR011817">
    <property type="entry name" value="Uridylate_kinase"/>
</dbReference>
<feature type="binding site" evidence="11">
    <location>
        <begin position="141"/>
        <end position="148"/>
    </location>
    <ligand>
        <name>UMP</name>
        <dbReference type="ChEBI" id="CHEBI:57865"/>
    </ligand>
</feature>
<feature type="binding site" evidence="11">
    <location>
        <position position="58"/>
    </location>
    <ligand>
        <name>UMP</name>
        <dbReference type="ChEBI" id="CHEBI:57865"/>
    </ligand>
</feature>
<dbReference type="OrthoDB" id="9807458at2"/>
<dbReference type="RefSeq" id="WP_013630622.1">
    <property type="nucleotide sequence ID" value="NC_015174.1"/>
</dbReference>
<dbReference type="eggNOG" id="COG0528">
    <property type="taxonomic scope" value="Bacteria"/>
</dbReference>
<feature type="binding site" evidence="11">
    <location>
        <position position="63"/>
    </location>
    <ligand>
        <name>ATP</name>
        <dbReference type="ChEBI" id="CHEBI:30616"/>
    </ligand>
</feature>
<keyword evidence="4 11" id="KW-0963">Cytoplasm</keyword>
<keyword evidence="14" id="KW-1185">Reference proteome</keyword>
<dbReference type="PANTHER" id="PTHR42833">
    <property type="entry name" value="URIDYLATE KINASE"/>
    <property type="match status" value="1"/>
</dbReference>
<evidence type="ECO:0000256" key="9">
    <source>
        <dbReference type="ARBA" id="ARBA00022975"/>
    </source>
</evidence>
<keyword evidence="7 11" id="KW-0418">Kinase</keyword>
<dbReference type="EC" id="2.7.4.22" evidence="11"/>
<dbReference type="AlphaFoldDB" id="F0SJS9"/>
<dbReference type="InterPro" id="IPR015963">
    <property type="entry name" value="Uridylate_kinase_bac"/>
</dbReference>
<dbReference type="PANTHER" id="PTHR42833:SF4">
    <property type="entry name" value="URIDYLATE KINASE PUMPKIN, CHLOROPLASTIC"/>
    <property type="match status" value="1"/>
</dbReference>
<proteinExistence type="inferred from homology"/>
<reference evidence="14" key="1">
    <citation type="submission" date="2011-02" db="EMBL/GenBank/DDBJ databases">
        <title>The complete genome of Planctomyces brasiliensis DSM 5305.</title>
        <authorList>
            <person name="Lucas S."/>
            <person name="Copeland A."/>
            <person name="Lapidus A."/>
            <person name="Bruce D."/>
            <person name="Goodwin L."/>
            <person name="Pitluck S."/>
            <person name="Kyrpides N."/>
            <person name="Mavromatis K."/>
            <person name="Pagani I."/>
            <person name="Ivanova N."/>
            <person name="Ovchinnikova G."/>
            <person name="Lu M."/>
            <person name="Detter J.C."/>
            <person name="Han C."/>
            <person name="Land M."/>
            <person name="Hauser L."/>
            <person name="Markowitz V."/>
            <person name="Cheng J.-F."/>
            <person name="Hugenholtz P."/>
            <person name="Woyke T."/>
            <person name="Wu D."/>
            <person name="Tindall B."/>
            <person name="Pomrenke H.G."/>
            <person name="Brambilla E."/>
            <person name="Klenk H.-P."/>
            <person name="Eisen J.A."/>
        </authorList>
    </citation>
    <scope>NUCLEOTIDE SEQUENCE [LARGE SCALE GENOMIC DNA]</scope>
    <source>
        <strain evidence="14">ATCC 49424 / DSM 5305 / JCM 21570 / NBRC 103401 / IFAM 1448</strain>
    </source>
</reference>
<dbReference type="Proteomes" id="UP000006860">
    <property type="component" value="Chromosome"/>
</dbReference>
<dbReference type="SUPFAM" id="SSF53633">
    <property type="entry name" value="Carbamate kinase-like"/>
    <property type="match status" value="1"/>
</dbReference>
<dbReference type="STRING" id="756272.Plabr_4344"/>
<evidence type="ECO:0000256" key="8">
    <source>
        <dbReference type="ARBA" id="ARBA00022840"/>
    </source>
</evidence>
<dbReference type="NCBIfam" id="TIGR02075">
    <property type="entry name" value="pyrH_bact"/>
    <property type="match status" value="1"/>
</dbReference>
<feature type="binding site" evidence="11">
    <location>
        <begin position="16"/>
        <end position="19"/>
    </location>
    <ligand>
        <name>ATP</name>
        <dbReference type="ChEBI" id="CHEBI:30616"/>
    </ligand>
</feature>